<feature type="transmembrane region" description="Helical" evidence="1">
    <location>
        <begin position="50"/>
        <end position="74"/>
    </location>
</feature>
<evidence type="ECO:0000313" key="3">
    <source>
        <dbReference type="Proteomes" id="UP000031668"/>
    </source>
</evidence>
<evidence type="ECO:0000256" key="1">
    <source>
        <dbReference type="SAM" id="Phobius"/>
    </source>
</evidence>
<keyword evidence="1" id="KW-1133">Transmembrane helix</keyword>
<organism evidence="2 3">
    <name type="scientific">Thelohanellus kitauei</name>
    <name type="common">Myxosporean</name>
    <dbReference type="NCBI Taxonomy" id="669202"/>
    <lineage>
        <taxon>Eukaryota</taxon>
        <taxon>Metazoa</taxon>
        <taxon>Cnidaria</taxon>
        <taxon>Myxozoa</taxon>
        <taxon>Myxosporea</taxon>
        <taxon>Bivalvulida</taxon>
        <taxon>Platysporina</taxon>
        <taxon>Myxobolidae</taxon>
        <taxon>Thelohanellus</taxon>
    </lineage>
</organism>
<dbReference type="Proteomes" id="UP000031668">
    <property type="component" value="Unassembled WGS sequence"/>
</dbReference>
<reference evidence="2 3" key="1">
    <citation type="journal article" date="2014" name="Genome Biol. Evol.">
        <title>The genome of the myxosporean Thelohanellus kitauei shows adaptations to nutrient acquisition within its fish host.</title>
        <authorList>
            <person name="Yang Y."/>
            <person name="Xiong J."/>
            <person name="Zhou Z."/>
            <person name="Huo F."/>
            <person name="Miao W."/>
            <person name="Ran C."/>
            <person name="Liu Y."/>
            <person name="Zhang J."/>
            <person name="Feng J."/>
            <person name="Wang M."/>
            <person name="Wang M."/>
            <person name="Wang L."/>
            <person name="Yao B."/>
        </authorList>
    </citation>
    <scope>NUCLEOTIDE SEQUENCE [LARGE SCALE GENOMIC DNA]</scope>
    <source>
        <strain evidence="2">Wuqing</strain>
    </source>
</reference>
<dbReference type="AlphaFoldDB" id="A0A0C2MDT8"/>
<proteinExistence type="predicted"/>
<sequence>MNYGDNGFDGDKLESSIVGYVLLFLQNTFMVINLLLFFFRAEPKDLIEYIYMGISIFIFIYSLTTTFLVILRLFKKLPPLIRTGLRLPTDYPMAITLKR</sequence>
<comment type="caution">
    <text evidence="2">The sequence shown here is derived from an EMBL/GenBank/DDBJ whole genome shotgun (WGS) entry which is preliminary data.</text>
</comment>
<keyword evidence="1" id="KW-0472">Membrane</keyword>
<name>A0A0C2MDT8_THEKT</name>
<gene>
    <name evidence="2" type="ORF">RF11_13835</name>
</gene>
<keyword evidence="3" id="KW-1185">Reference proteome</keyword>
<accession>A0A0C2MDT8</accession>
<dbReference type="EMBL" id="JWZT01004976">
    <property type="protein sequence ID" value="KII62464.1"/>
    <property type="molecule type" value="Genomic_DNA"/>
</dbReference>
<protein>
    <submittedName>
        <fullName evidence="2">Uncharacterized protein</fullName>
    </submittedName>
</protein>
<evidence type="ECO:0000313" key="2">
    <source>
        <dbReference type="EMBL" id="KII62464.1"/>
    </source>
</evidence>
<feature type="transmembrane region" description="Helical" evidence="1">
    <location>
        <begin position="17"/>
        <end position="38"/>
    </location>
</feature>
<keyword evidence="1" id="KW-0812">Transmembrane</keyword>